<evidence type="ECO:0000313" key="2">
    <source>
        <dbReference type="Proteomes" id="UP000234790"/>
    </source>
</evidence>
<dbReference type="GO" id="GO:0000287">
    <property type="term" value="F:magnesium ion binding"/>
    <property type="evidence" value="ECO:0007669"/>
    <property type="project" value="TreeGrafter"/>
</dbReference>
<dbReference type="InterPro" id="IPR036412">
    <property type="entry name" value="HAD-like_sf"/>
</dbReference>
<accession>A0A2K9LUL2</accession>
<proteinExistence type="predicted"/>
<dbReference type="OrthoDB" id="388395at2"/>
<dbReference type="Pfam" id="PF08282">
    <property type="entry name" value="Hydrolase_3"/>
    <property type="match status" value="1"/>
</dbReference>
<dbReference type="Gene3D" id="3.40.50.1000">
    <property type="entry name" value="HAD superfamily/HAD-like"/>
    <property type="match status" value="1"/>
</dbReference>
<organism evidence="1 2">
    <name type="scientific">Spiroplasma monobiae MQ-1</name>
    <dbReference type="NCBI Taxonomy" id="1336748"/>
    <lineage>
        <taxon>Bacteria</taxon>
        <taxon>Bacillati</taxon>
        <taxon>Mycoplasmatota</taxon>
        <taxon>Mollicutes</taxon>
        <taxon>Entomoplasmatales</taxon>
        <taxon>Spiroplasmataceae</taxon>
        <taxon>Spiroplasma</taxon>
    </lineage>
</organism>
<dbReference type="AlphaFoldDB" id="A0A2K9LUL2"/>
<sequence>MKEFKKIAATDMDGTIIFEWDNVSEENKKELLKFQKDSNNSLTIVTGRNYFMADFAARDLNIKLPVICSNGASVIDPNTFEYIAKNHFSKEEIKDLMEKFLSTNIDVCISNDFRVHYVKHDDWQEMLTNNKTKISFDHFPNDQILYKYDDLEHMINDGLDHDESFPVLVANTISDEELDYVRKIVEEKSLLALEFPRENGGCRIELFKEDATKSWGLNALLNHYKLTKEDIHVFGDEHNDYPMFRDFPNSYAMGNAIDGIKELAKEVIDTVQSAGVGKKLNSIIEDFK</sequence>
<keyword evidence="1" id="KW-0378">Hydrolase</keyword>
<dbReference type="PANTHER" id="PTHR10000:SF8">
    <property type="entry name" value="HAD SUPERFAMILY HYDROLASE-LIKE, TYPE 3"/>
    <property type="match status" value="1"/>
</dbReference>
<dbReference type="Proteomes" id="UP000234790">
    <property type="component" value="Chromosome"/>
</dbReference>
<name>A0A2K9LUL2_SPISQ</name>
<dbReference type="NCBIfam" id="TIGR00099">
    <property type="entry name" value="Cof-subfamily"/>
    <property type="match status" value="1"/>
</dbReference>
<dbReference type="InterPro" id="IPR000150">
    <property type="entry name" value="Cof"/>
</dbReference>
<gene>
    <name evidence="1" type="ORF">SMONO_v1c04870</name>
</gene>
<evidence type="ECO:0000313" key="1">
    <source>
        <dbReference type="EMBL" id="AUM62736.1"/>
    </source>
</evidence>
<dbReference type="NCBIfam" id="TIGR01484">
    <property type="entry name" value="HAD-SF-IIB"/>
    <property type="match status" value="1"/>
</dbReference>
<dbReference type="GO" id="GO:0005829">
    <property type="term" value="C:cytosol"/>
    <property type="evidence" value="ECO:0007669"/>
    <property type="project" value="TreeGrafter"/>
</dbReference>
<dbReference type="RefSeq" id="WP_101780791.1">
    <property type="nucleotide sequence ID" value="NZ_CP025543.1"/>
</dbReference>
<keyword evidence="2" id="KW-1185">Reference proteome</keyword>
<dbReference type="InterPro" id="IPR006379">
    <property type="entry name" value="HAD-SF_hydro_IIB"/>
</dbReference>
<dbReference type="EMBL" id="CP025543">
    <property type="protein sequence ID" value="AUM62736.1"/>
    <property type="molecule type" value="Genomic_DNA"/>
</dbReference>
<dbReference type="GO" id="GO:0016791">
    <property type="term" value="F:phosphatase activity"/>
    <property type="evidence" value="ECO:0007669"/>
    <property type="project" value="TreeGrafter"/>
</dbReference>
<dbReference type="InterPro" id="IPR023214">
    <property type="entry name" value="HAD_sf"/>
</dbReference>
<protein>
    <submittedName>
        <fullName evidence="1">HAD family hydrolase</fullName>
    </submittedName>
</protein>
<dbReference type="SUPFAM" id="SSF56784">
    <property type="entry name" value="HAD-like"/>
    <property type="match status" value="1"/>
</dbReference>
<dbReference type="Gene3D" id="3.30.1240.10">
    <property type="match status" value="1"/>
</dbReference>
<reference evidence="1 2" key="1">
    <citation type="submission" date="2017-12" db="EMBL/GenBank/DDBJ databases">
        <title>Complete genome sequence of Spiroplasma monobiae MQ-1 (ATCC 33825).</title>
        <authorList>
            <person name="Tsai Y.-M."/>
            <person name="Lo W.-S."/>
            <person name="Wu P.-S."/>
            <person name="Cho S.-T."/>
            <person name="Kuo C.-H."/>
        </authorList>
    </citation>
    <scope>NUCLEOTIDE SEQUENCE [LARGE SCALE GENOMIC DNA]</scope>
    <source>
        <strain evidence="1 2">MQ-1</strain>
    </source>
</reference>
<dbReference type="PANTHER" id="PTHR10000">
    <property type="entry name" value="PHOSPHOSERINE PHOSPHATASE"/>
    <property type="match status" value="1"/>
</dbReference>
<dbReference type="KEGG" id="smoo:SMONO_v1c04870"/>